<keyword evidence="1" id="KW-0472">Membrane</keyword>
<keyword evidence="2" id="KW-0808">Transferase</keyword>
<reference evidence="2 3" key="1">
    <citation type="submission" date="2020-08" db="EMBL/GenBank/DDBJ databases">
        <title>Genomic Encyclopedia of Type Strains, Phase IV (KMG-IV): sequencing the most valuable type-strain genomes for metagenomic binning, comparative biology and taxonomic classification.</title>
        <authorList>
            <person name="Goeker M."/>
        </authorList>
    </citation>
    <scope>NUCLEOTIDE SEQUENCE [LARGE SCALE GENOMIC DNA]</scope>
    <source>
        <strain evidence="2 3">DSM 29050</strain>
    </source>
</reference>
<keyword evidence="1" id="KW-0812">Transmembrane</keyword>
<gene>
    <name evidence="2" type="ORF">GGR91_000740</name>
</gene>
<organism evidence="2 3">
    <name type="scientific">Sphingorhabdus rigui</name>
    <dbReference type="NCBI Taxonomy" id="1282858"/>
    <lineage>
        <taxon>Bacteria</taxon>
        <taxon>Pseudomonadati</taxon>
        <taxon>Pseudomonadota</taxon>
        <taxon>Alphaproteobacteria</taxon>
        <taxon>Sphingomonadales</taxon>
        <taxon>Sphingomonadaceae</taxon>
        <taxon>Sphingorhabdus</taxon>
    </lineage>
</organism>
<keyword evidence="1" id="KW-1133">Transmembrane helix</keyword>
<proteinExistence type="predicted"/>
<comment type="caution">
    <text evidence="2">The sequence shown here is derived from an EMBL/GenBank/DDBJ whole genome shotgun (WGS) entry which is preliminary data.</text>
</comment>
<feature type="transmembrane region" description="Helical" evidence="1">
    <location>
        <begin position="20"/>
        <end position="41"/>
    </location>
</feature>
<evidence type="ECO:0000313" key="2">
    <source>
        <dbReference type="EMBL" id="MBB3942518.1"/>
    </source>
</evidence>
<sequence>MTDASPKNTAIFTLRPLPKAAFVAGYAGLLPQIFAALLVFSGSEYRWTGLAAAYGYAAFIFSFLGGMWWGLGVTTRRDDASATAIFALAVAPSLLAFATYLPWIWGWEWPGPSLAWLGFFVLGSPLADRWLSARCQLPDGWMKLRWHLSIGLGGITLLLAGVAPTA</sequence>
<feature type="transmembrane region" description="Helical" evidence="1">
    <location>
        <begin position="113"/>
        <end position="132"/>
    </location>
</feature>
<evidence type="ECO:0000313" key="3">
    <source>
        <dbReference type="Proteomes" id="UP000581447"/>
    </source>
</evidence>
<dbReference type="InterPro" id="IPR021836">
    <property type="entry name" value="DUF3429"/>
</dbReference>
<feature type="transmembrane region" description="Helical" evidence="1">
    <location>
        <begin position="83"/>
        <end position="107"/>
    </location>
</feature>
<name>A0A840AWL3_9SPHN</name>
<dbReference type="GO" id="GO:0016746">
    <property type="term" value="F:acyltransferase activity"/>
    <property type="evidence" value="ECO:0007669"/>
    <property type="project" value="UniProtKB-KW"/>
</dbReference>
<protein>
    <submittedName>
        <fullName evidence="2">Apolipoprotein N-acyltransferase</fullName>
    </submittedName>
</protein>
<evidence type="ECO:0000256" key="1">
    <source>
        <dbReference type="SAM" id="Phobius"/>
    </source>
</evidence>
<dbReference type="EMBL" id="JACIEA010000001">
    <property type="protein sequence ID" value="MBB3942518.1"/>
    <property type="molecule type" value="Genomic_DNA"/>
</dbReference>
<dbReference type="Pfam" id="PF11911">
    <property type="entry name" value="DUF3429"/>
    <property type="match status" value="1"/>
</dbReference>
<keyword evidence="2" id="KW-0012">Acyltransferase</keyword>
<dbReference type="Proteomes" id="UP000581447">
    <property type="component" value="Unassembled WGS sequence"/>
</dbReference>
<accession>A0A840AWL3</accession>
<keyword evidence="3" id="KW-1185">Reference proteome</keyword>
<dbReference type="RefSeq" id="WP_183940173.1">
    <property type="nucleotide sequence ID" value="NZ_BAABBG010000001.1"/>
</dbReference>
<dbReference type="AlphaFoldDB" id="A0A840AWL3"/>
<feature type="transmembrane region" description="Helical" evidence="1">
    <location>
        <begin position="53"/>
        <end position="71"/>
    </location>
</feature>
<keyword evidence="2" id="KW-0449">Lipoprotein</keyword>
<feature type="transmembrane region" description="Helical" evidence="1">
    <location>
        <begin position="144"/>
        <end position="163"/>
    </location>
</feature>